<comment type="similarity">
    <text evidence="1">Belongs to the cutinase family.</text>
</comment>
<dbReference type="AlphaFoldDB" id="A0A544W1P7"/>
<sequence length="287" mass="28949">MGKLGIAGALAAASVLSTMQFAIVPTASAAPCPDAELIFARGTTEAPGLGPVGDAFLDSLRPRLGTKSLGVYAVDYPATMEFSTAVEGVADARAHILSTATSCPDTKMVLGGFSQGAAVTGFVTASVVPDGVSPLDTPTPMPAEVADHVAAVALFGKPSTRFMKAINDPDVVVGPNYAAKAVDLCVDNDLVCDPHGRSFSAHNQYAALGLVDQGATFAAERLQAIWATEALEPSTPTLSTQTPSMLSAPLQGAAQPHVAATPETLPGPAPLPGPVTPAQPPAVAPST</sequence>
<dbReference type="RefSeq" id="WP_142552436.1">
    <property type="nucleotide sequence ID" value="NZ_VIFX01000014.1"/>
</dbReference>
<keyword evidence="6" id="KW-0732">Signal</keyword>
<dbReference type="PANTHER" id="PTHR33630">
    <property type="entry name" value="CUTINASE RV1984C-RELATED-RELATED"/>
    <property type="match status" value="1"/>
</dbReference>
<gene>
    <name evidence="7" type="ORF">D8S82_12685</name>
</gene>
<keyword evidence="3" id="KW-0378">Hydrolase</keyword>
<dbReference type="InterPro" id="IPR029058">
    <property type="entry name" value="AB_hydrolase_fold"/>
</dbReference>
<comment type="caution">
    <text evidence="7">The sequence shown here is derived from an EMBL/GenBank/DDBJ whole genome shotgun (WGS) entry which is preliminary data.</text>
</comment>
<evidence type="ECO:0000256" key="4">
    <source>
        <dbReference type="ARBA" id="ARBA00023157"/>
    </source>
</evidence>
<feature type="region of interest" description="Disordered" evidence="5">
    <location>
        <begin position="234"/>
        <end position="287"/>
    </location>
</feature>
<dbReference type="PANTHER" id="PTHR33630:SF9">
    <property type="entry name" value="CUTINASE 4"/>
    <property type="match status" value="1"/>
</dbReference>
<keyword evidence="2" id="KW-0719">Serine esterase</keyword>
<feature type="compositionally biased region" description="Low complexity" evidence="5">
    <location>
        <begin position="234"/>
        <end position="247"/>
    </location>
</feature>
<keyword evidence="4" id="KW-1015">Disulfide bond</keyword>
<dbReference type="SMART" id="SM01110">
    <property type="entry name" value="Cutinase"/>
    <property type="match status" value="1"/>
</dbReference>
<feature type="signal peptide" evidence="6">
    <location>
        <begin position="1"/>
        <end position="29"/>
    </location>
</feature>
<name>A0A544W1P7_9MYCO</name>
<evidence type="ECO:0000256" key="5">
    <source>
        <dbReference type="SAM" id="MobiDB-lite"/>
    </source>
</evidence>
<evidence type="ECO:0000313" key="7">
    <source>
        <dbReference type="EMBL" id="TQR86168.1"/>
    </source>
</evidence>
<keyword evidence="8" id="KW-1185">Reference proteome</keyword>
<dbReference type="Pfam" id="PF01083">
    <property type="entry name" value="Cutinase"/>
    <property type="match status" value="1"/>
</dbReference>
<evidence type="ECO:0000256" key="3">
    <source>
        <dbReference type="ARBA" id="ARBA00022801"/>
    </source>
</evidence>
<dbReference type="GO" id="GO:0052689">
    <property type="term" value="F:carboxylic ester hydrolase activity"/>
    <property type="evidence" value="ECO:0007669"/>
    <property type="project" value="UniProtKB-KW"/>
</dbReference>
<evidence type="ECO:0000256" key="1">
    <source>
        <dbReference type="ARBA" id="ARBA00007534"/>
    </source>
</evidence>
<feature type="compositionally biased region" description="Pro residues" evidence="5">
    <location>
        <begin position="265"/>
        <end position="287"/>
    </location>
</feature>
<dbReference type="InterPro" id="IPR000675">
    <property type="entry name" value="Cutinase/axe"/>
</dbReference>
<protein>
    <submittedName>
        <fullName evidence="7">Cutinase family protein</fullName>
    </submittedName>
</protein>
<evidence type="ECO:0000256" key="6">
    <source>
        <dbReference type="SAM" id="SignalP"/>
    </source>
</evidence>
<evidence type="ECO:0000256" key="2">
    <source>
        <dbReference type="ARBA" id="ARBA00022487"/>
    </source>
</evidence>
<dbReference type="Proteomes" id="UP000315759">
    <property type="component" value="Unassembled WGS sequence"/>
</dbReference>
<reference evidence="7 8" key="1">
    <citation type="submission" date="2018-10" db="EMBL/GenBank/DDBJ databases">
        <title>Draft genome of Mycobacterium hodleri strain B.</title>
        <authorList>
            <person name="Amande T.J."/>
            <person name="Mcgenity T.J."/>
        </authorList>
    </citation>
    <scope>NUCLEOTIDE SEQUENCE [LARGE SCALE GENOMIC DNA]</scope>
    <source>
        <strain evidence="7 8">B</strain>
    </source>
</reference>
<dbReference type="EMBL" id="VIFX01000014">
    <property type="protein sequence ID" value="TQR86168.1"/>
    <property type="molecule type" value="Genomic_DNA"/>
</dbReference>
<dbReference type="SUPFAM" id="SSF53474">
    <property type="entry name" value="alpha/beta-Hydrolases"/>
    <property type="match status" value="1"/>
</dbReference>
<dbReference type="Gene3D" id="3.40.50.1820">
    <property type="entry name" value="alpha/beta hydrolase"/>
    <property type="match status" value="1"/>
</dbReference>
<evidence type="ECO:0000313" key="8">
    <source>
        <dbReference type="Proteomes" id="UP000315759"/>
    </source>
</evidence>
<accession>A0A544W1P7</accession>
<proteinExistence type="inferred from homology"/>
<feature type="chain" id="PRO_5021851259" evidence="6">
    <location>
        <begin position="30"/>
        <end position="287"/>
    </location>
</feature>
<organism evidence="7 8">
    <name type="scientific">Mycolicibacterium hodleri</name>
    <dbReference type="NCBI Taxonomy" id="49897"/>
    <lineage>
        <taxon>Bacteria</taxon>
        <taxon>Bacillati</taxon>
        <taxon>Actinomycetota</taxon>
        <taxon>Actinomycetes</taxon>
        <taxon>Mycobacteriales</taxon>
        <taxon>Mycobacteriaceae</taxon>
        <taxon>Mycolicibacterium</taxon>
    </lineage>
</organism>